<feature type="site" description="Important for catalytic activity" evidence="7">
    <location>
        <position position="210"/>
    </location>
</feature>
<dbReference type="GO" id="GO:0005886">
    <property type="term" value="C:plasma membrane"/>
    <property type="evidence" value="ECO:0007669"/>
    <property type="project" value="UniProtKB-UniRule"/>
</dbReference>
<dbReference type="PANTHER" id="PTHR30518:SF2">
    <property type="entry name" value="ENDOLYTIC MUREIN TRANSGLYCOSYLASE"/>
    <property type="match status" value="1"/>
</dbReference>
<sequence length="328" mass="36999">MSLFLAWAMIVVFLIALVVNLYRHYTVPTGAGKYTLEVKPGTTVSSIARELQEHDIVRNADVFRLVLRQRGKSSNIQEGIYEFNGEQSIFEVAETLERGGKPRVVNVTIPEGRRVKDIIEIFVKSGISNRTALTEAFRQVNVARYAKGSLEGFLFPATYPFRPEATAEEVVKTLAARMEREFTEERIEKVKALGLDVHDWVVLASIVQAEAANTSEMPLIAGLFLNRIKIGMPLQSDPTIAYGLGKDLPELDRSAGDFQRDTPYNSYTRRELPPTPINNPGEAALLSIINNERLINGRPALYFVHGRDRKIHVNSDFQSHLRDVERYR</sequence>
<evidence type="ECO:0000313" key="9">
    <source>
        <dbReference type="EMBL" id="GEM45781.1"/>
    </source>
</evidence>
<dbReference type="GO" id="GO:0009252">
    <property type="term" value="P:peptidoglycan biosynthetic process"/>
    <property type="evidence" value="ECO:0007669"/>
    <property type="project" value="UniProtKB-UniRule"/>
</dbReference>
<dbReference type="Pfam" id="PF02618">
    <property type="entry name" value="YceG"/>
    <property type="match status" value="1"/>
</dbReference>
<evidence type="ECO:0000256" key="3">
    <source>
        <dbReference type="ARBA" id="ARBA00022989"/>
    </source>
</evidence>
<dbReference type="Gene3D" id="3.30.1490.480">
    <property type="entry name" value="Endolytic murein transglycosylase"/>
    <property type="match status" value="2"/>
</dbReference>
<dbReference type="CDD" id="cd08010">
    <property type="entry name" value="MltG_like"/>
    <property type="match status" value="1"/>
</dbReference>
<keyword evidence="2 7" id="KW-0812">Transmembrane</keyword>
<dbReference type="GO" id="GO:0008932">
    <property type="term" value="F:lytic endotransglycosylase activity"/>
    <property type="evidence" value="ECO:0007669"/>
    <property type="project" value="UniProtKB-UniRule"/>
</dbReference>
<comment type="caution">
    <text evidence="9">The sequence shown here is derived from an EMBL/GenBank/DDBJ whole genome shotgun (WGS) entry which is preliminary data.</text>
</comment>
<comment type="catalytic activity">
    <reaction evidence="7">
        <text>a peptidoglycan chain = a peptidoglycan chain with N-acetyl-1,6-anhydromuramyl-[peptide] at the reducing end + a peptidoglycan chain with N-acetylglucosamine at the non-reducing end.</text>
        <dbReference type="EC" id="4.2.2.29"/>
    </reaction>
</comment>
<keyword evidence="4 7" id="KW-0472">Membrane</keyword>
<gene>
    <name evidence="7" type="primary">mltG</name>
    <name evidence="9" type="ORF">DC3_14160</name>
</gene>
<evidence type="ECO:0000256" key="4">
    <source>
        <dbReference type="ARBA" id="ARBA00023136"/>
    </source>
</evidence>
<name>A0A511MZN6_DEIC1</name>
<evidence type="ECO:0000256" key="6">
    <source>
        <dbReference type="ARBA" id="ARBA00023316"/>
    </source>
</evidence>
<evidence type="ECO:0000313" key="10">
    <source>
        <dbReference type="Proteomes" id="UP000321306"/>
    </source>
</evidence>
<dbReference type="NCBIfam" id="TIGR00247">
    <property type="entry name" value="endolytic transglycosylase MltG"/>
    <property type="match status" value="1"/>
</dbReference>
<dbReference type="InterPro" id="IPR003770">
    <property type="entry name" value="MLTG-like"/>
</dbReference>
<accession>A0A511MZN6</accession>
<dbReference type="AlphaFoldDB" id="A0A511MZN6"/>
<evidence type="ECO:0000256" key="8">
    <source>
        <dbReference type="SAM" id="MobiDB-lite"/>
    </source>
</evidence>
<evidence type="ECO:0000256" key="5">
    <source>
        <dbReference type="ARBA" id="ARBA00023239"/>
    </source>
</evidence>
<evidence type="ECO:0000256" key="2">
    <source>
        <dbReference type="ARBA" id="ARBA00022692"/>
    </source>
</evidence>
<proteinExistence type="inferred from homology"/>
<dbReference type="Proteomes" id="UP000321306">
    <property type="component" value="Unassembled WGS sequence"/>
</dbReference>
<keyword evidence="10" id="KW-1185">Reference proteome</keyword>
<dbReference type="PANTHER" id="PTHR30518">
    <property type="entry name" value="ENDOLYTIC MUREIN TRANSGLYCOSYLASE"/>
    <property type="match status" value="1"/>
</dbReference>
<dbReference type="EC" id="4.2.2.29" evidence="7"/>
<dbReference type="GO" id="GO:0071555">
    <property type="term" value="P:cell wall organization"/>
    <property type="evidence" value="ECO:0007669"/>
    <property type="project" value="UniProtKB-KW"/>
</dbReference>
<keyword evidence="1 7" id="KW-1003">Cell membrane</keyword>
<dbReference type="HAMAP" id="MF_02065">
    <property type="entry name" value="MltG"/>
    <property type="match status" value="1"/>
</dbReference>
<comment type="similarity">
    <text evidence="7">Belongs to the transglycosylase MltG family.</text>
</comment>
<evidence type="ECO:0000256" key="7">
    <source>
        <dbReference type="HAMAP-Rule" id="MF_02065"/>
    </source>
</evidence>
<reference evidence="9 10" key="1">
    <citation type="submission" date="2019-07" db="EMBL/GenBank/DDBJ databases">
        <title>Whole genome shotgun sequence of Deinococcus cellulosilyticus NBRC 106333.</title>
        <authorList>
            <person name="Hosoyama A."/>
            <person name="Uohara A."/>
            <person name="Ohji S."/>
            <person name="Ichikawa N."/>
        </authorList>
    </citation>
    <scope>NUCLEOTIDE SEQUENCE [LARGE SCALE GENOMIC DNA]</scope>
    <source>
        <strain evidence="9 10">NBRC 106333</strain>
    </source>
</reference>
<organism evidence="9 10">
    <name type="scientific">Deinococcus cellulosilyticus (strain DSM 18568 / NBRC 106333 / KACC 11606 / 5516J-15)</name>
    <dbReference type="NCBI Taxonomy" id="1223518"/>
    <lineage>
        <taxon>Bacteria</taxon>
        <taxon>Thermotogati</taxon>
        <taxon>Deinococcota</taxon>
        <taxon>Deinococci</taxon>
        <taxon>Deinococcales</taxon>
        <taxon>Deinococcaceae</taxon>
        <taxon>Deinococcus</taxon>
    </lineage>
</organism>
<protein>
    <recommendedName>
        <fullName evidence="7">Endolytic murein transglycosylase</fullName>
        <ecNumber evidence="7">4.2.2.29</ecNumber>
    </recommendedName>
    <alternativeName>
        <fullName evidence="7">Peptidoglycan lytic transglycosylase</fullName>
    </alternativeName>
    <alternativeName>
        <fullName evidence="7">Peptidoglycan polymerization terminase</fullName>
    </alternativeName>
</protein>
<keyword evidence="6 7" id="KW-0961">Cell wall biogenesis/degradation</keyword>
<dbReference type="EMBL" id="BJXB01000005">
    <property type="protein sequence ID" value="GEM45781.1"/>
    <property type="molecule type" value="Genomic_DNA"/>
</dbReference>
<comment type="function">
    <text evidence="7">Functions as a peptidoglycan terminase that cleaves nascent peptidoglycan strands endolytically to terminate their elongation.</text>
</comment>
<dbReference type="RefSeq" id="WP_246130580.1">
    <property type="nucleotide sequence ID" value="NZ_BJXB01000005.1"/>
</dbReference>
<feature type="region of interest" description="Disordered" evidence="8">
    <location>
        <begin position="255"/>
        <end position="276"/>
    </location>
</feature>
<evidence type="ECO:0000256" key="1">
    <source>
        <dbReference type="ARBA" id="ARBA00022475"/>
    </source>
</evidence>
<keyword evidence="3 7" id="KW-1133">Transmembrane helix</keyword>
<keyword evidence="5 7" id="KW-0456">Lyase</keyword>